<feature type="domain" description="Carbohydrate kinase PfkB" evidence="5">
    <location>
        <begin position="5"/>
        <end position="271"/>
    </location>
</feature>
<keyword evidence="3 4" id="KW-0418">Kinase</keyword>
<dbReference type="PROSITE" id="PS00583">
    <property type="entry name" value="PFKB_KINASES_1"/>
    <property type="match status" value="1"/>
</dbReference>
<dbReference type="InterPro" id="IPR002173">
    <property type="entry name" value="Carboh/pur_kinase_PfkB_CS"/>
</dbReference>
<proteinExistence type="inferred from homology"/>
<keyword evidence="2 4" id="KW-0808">Transferase</keyword>
<evidence type="ECO:0000256" key="3">
    <source>
        <dbReference type="ARBA" id="ARBA00022777"/>
    </source>
</evidence>
<accession>A0ABT4B110</accession>
<evidence type="ECO:0000256" key="1">
    <source>
        <dbReference type="ARBA" id="ARBA00010688"/>
    </source>
</evidence>
<dbReference type="Gene3D" id="3.40.1190.20">
    <property type="match status" value="1"/>
</dbReference>
<dbReference type="InterPro" id="IPR011611">
    <property type="entry name" value="PfkB_dom"/>
</dbReference>
<dbReference type="PROSITE" id="PS00584">
    <property type="entry name" value="PFKB_KINASES_2"/>
    <property type="match status" value="1"/>
</dbReference>
<dbReference type="RefSeq" id="WP_267564330.1">
    <property type="nucleotide sequence ID" value="NZ_JAPNTZ010000006.1"/>
</dbReference>
<dbReference type="Proteomes" id="UP001151002">
    <property type="component" value="Unassembled WGS sequence"/>
</dbReference>
<name>A0ABT4B110_9ACTN</name>
<dbReference type="Pfam" id="PF00294">
    <property type="entry name" value="PfkB"/>
    <property type="match status" value="1"/>
</dbReference>
<protein>
    <submittedName>
        <fullName evidence="6">PfkB family carbohydrate kinase</fullName>
    </submittedName>
</protein>
<dbReference type="EMBL" id="JAPNTZ010000006">
    <property type="protein sequence ID" value="MCY1140184.1"/>
    <property type="molecule type" value="Genomic_DNA"/>
</dbReference>
<gene>
    <name evidence="6" type="ORF">OWR29_19465</name>
</gene>
<comment type="similarity">
    <text evidence="1 4">Belongs to the carbohydrate kinase PfkB family.</text>
</comment>
<sequence>MTSTAAVIGQLARDLVLTVDQLPEPSSSASAGSRHEQLGGKGANQAVALAQLGVRPSLVAVAGDDVIGDVLLDQARRDGIDVRPVVRRSGALTGLIVEILEPDGSYRYIEDLPPAVLLEEADVLRARKIIAGSDAVLVQLQQPEAATLAAARIGHEAGKLVVLDGEIKNKELLRYADVVRADEQESAGLDEGVLDYGPKLLALAQEDGNLFVWRGGQVKVPLGDVKVVDTTGGGDAFVAGLTAALLAGDSYEQAARRATAASGATVGHVSGRPELRNV</sequence>
<reference evidence="6" key="1">
    <citation type="submission" date="2022-11" db="EMBL/GenBank/DDBJ databases">
        <authorList>
            <person name="Somphong A."/>
            <person name="Phongsopitanun W."/>
        </authorList>
    </citation>
    <scope>NUCLEOTIDE SEQUENCE</scope>
    <source>
        <strain evidence="6">Pm04-4</strain>
    </source>
</reference>
<organism evidence="6 7">
    <name type="scientific">Paractinoplanes pyxinae</name>
    <dbReference type="NCBI Taxonomy" id="2997416"/>
    <lineage>
        <taxon>Bacteria</taxon>
        <taxon>Bacillati</taxon>
        <taxon>Actinomycetota</taxon>
        <taxon>Actinomycetes</taxon>
        <taxon>Micromonosporales</taxon>
        <taxon>Micromonosporaceae</taxon>
        <taxon>Paractinoplanes</taxon>
    </lineage>
</organism>
<evidence type="ECO:0000256" key="4">
    <source>
        <dbReference type="RuleBase" id="RU003704"/>
    </source>
</evidence>
<dbReference type="PRINTS" id="PR00990">
    <property type="entry name" value="RIBOKINASE"/>
</dbReference>
<dbReference type="SUPFAM" id="SSF53613">
    <property type="entry name" value="Ribokinase-like"/>
    <property type="match status" value="1"/>
</dbReference>
<evidence type="ECO:0000256" key="2">
    <source>
        <dbReference type="ARBA" id="ARBA00022679"/>
    </source>
</evidence>
<evidence type="ECO:0000313" key="7">
    <source>
        <dbReference type="Proteomes" id="UP001151002"/>
    </source>
</evidence>
<comment type="caution">
    <text evidence="6">The sequence shown here is derived from an EMBL/GenBank/DDBJ whole genome shotgun (WGS) entry which is preliminary data.</text>
</comment>
<dbReference type="InterPro" id="IPR002139">
    <property type="entry name" value="Ribo/fructo_kinase"/>
</dbReference>
<dbReference type="GO" id="GO:0016301">
    <property type="term" value="F:kinase activity"/>
    <property type="evidence" value="ECO:0007669"/>
    <property type="project" value="UniProtKB-KW"/>
</dbReference>
<dbReference type="PANTHER" id="PTHR10584:SF166">
    <property type="entry name" value="RIBOKINASE"/>
    <property type="match status" value="1"/>
</dbReference>
<keyword evidence="7" id="KW-1185">Reference proteome</keyword>
<dbReference type="InterPro" id="IPR029056">
    <property type="entry name" value="Ribokinase-like"/>
</dbReference>
<dbReference type="PANTHER" id="PTHR10584">
    <property type="entry name" value="SUGAR KINASE"/>
    <property type="match status" value="1"/>
</dbReference>
<evidence type="ECO:0000313" key="6">
    <source>
        <dbReference type="EMBL" id="MCY1140184.1"/>
    </source>
</evidence>
<evidence type="ECO:0000259" key="5">
    <source>
        <dbReference type="Pfam" id="PF00294"/>
    </source>
</evidence>